<name>A0AC60PKL5_IXOPE</name>
<sequence length="244" mass="26911">YPADRRQAMLLNCLGEAGRQIYDSLPTPEPAVDQALAPLAAAGGEQAVGATPDVYKETINLLKAEFTKPTNLQRHQKGASMPGDYLARDSSKAAKGILREGHSDRLHIRAGASSRPFAWPGAISRDTYAARGLEPCVTCGGSGQNPYSCRQQRHQQASNHRRDFKVQFNLPREAPTFREDAQRQQQQLRPQTPPPFPVCQEPVLNEDVASPDGLSGSDQAMQGNATRRSKRNRRPPERFGDWSL</sequence>
<feature type="non-terminal residue" evidence="1">
    <location>
        <position position="1"/>
    </location>
</feature>
<evidence type="ECO:0000313" key="2">
    <source>
        <dbReference type="Proteomes" id="UP000805193"/>
    </source>
</evidence>
<dbReference type="EMBL" id="JABSTQ010010363">
    <property type="protein sequence ID" value="KAG0421455.1"/>
    <property type="molecule type" value="Genomic_DNA"/>
</dbReference>
<organism evidence="1 2">
    <name type="scientific">Ixodes persulcatus</name>
    <name type="common">Taiga tick</name>
    <dbReference type="NCBI Taxonomy" id="34615"/>
    <lineage>
        <taxon>Eukaryota</taxon>
        <taxon>Metazoa</taxon>
        <taxon>Ecdysozoa</taxon>
        <taxon>Arthropoda</taxon>
        <taxon>Chelicerata</taxon>
        <taxon>Arachnida</taxon>
        <taxon>Acari</taxon>
        <taxon>Parasitiformes</taxon>
        <taxon>Ixodida</taxon>
        <taxon>Ixodoidea</taxon>
        <taxon>Ixodidae</taxon>
        <taxon>Ixodinae</taxon>
        <taxon>Ixodes</taxon>
    </lineage>
</organism>
<gene>
    <name evidence="1" type="ORF">HPB47_002651</name>
</gene>
<keyword evidence="2" id="KW-1185">Reference proteome</keyword>
<dbReference type="Proteomes" id="UP000805193">
    <property type="component" value="Unassembled WGS sequence"/>
</dbReference>
<reference evidence="1 2" key="1">
    <citation type="journal article" date="2020" name="Cell">
        <title>Large-Scale Comparative Analyses of Tick Genomes Elucidate Their Genetic Diversity and Vector Capacities.</title>
        <authorList>
            <consortium name="Tick Genome and Microbiome Consortium (TIGMIC)"/>
            <person name="Jia N."/>
            <person name="Wang J."/>
            <person name="Shi W."/>
            <person name="Du L."/>
            <person name="Sun Y."/>
            <person name="Zhan W."/>
            <person name="Jiang J.F."/>
            <person name="Wang Q."/>
            <person name="Zhang B."/>
            <person name="Ji P."/>
            <person name="Bell-Sakyi L."/>
            <person name="Cui X.M."/>
            <person name="Yuan T.T."/>
            <person name="Jiang B.G."/>
            <person name="Yang W.F."/>
            <person name="Lam T.T."/>
            <person name="Chang Q.C."/>
            <person name="Ding S.J."/>
            <person name="Wang X.J."/>
            <person name="Zhu J.G."/>
            <person name="Ruan X.D."/>
            <person name="Zhao L."/>
            <person name="Wei J.T."/>
            <person name="Ye R.Z."/>
            <person name="Que T.C."/>
            <person name="Du C.H."/>
            <person name="Zhou Y.H."/>
            <person name="Cheng J.X."/>
            <person name="Dai P.F."/>
            <person name="Guo W.B."/>
            <person name="Han X.H."/>
            <person name="Huang E.J."/>
            <person name="Li L.F."/>
            <person name="Wei W."/>
            <person name="Gao Y.C."/>
            <person name="Liu J.Z."/>
            <person name="Shao H.Z."/>
            <person name="Wang X."/>
            <person name="Wang C.C."/>
            <person name="Yang T.C."/>
            <person name="Huo Q.B."/>
            <person name="Li W."/>
            <person name="Chen H.Y."/>
            <person name="Chen S.E."/>
            <person name="Zhou L.G."/>
            <person name="Ni X.B."/>
            <person name="Tian J.H."/>
            <person name="Sheng Y."/>
            <person name="Liu T."/>
            <person name="Pan Y.S."/>
            <person name="Xia L.Y."/>
            <person name="Li J."/>
            <person name="Zhao F."/>
            <person name="Cao W.C."/>
        </authorList>
    </citation>
    <scope>NUCLEOTIDE SEQUENCE [LARGE SCALE GENOMIC DNA]</scope>
    <source>
        <strain evidence="1">Iper-2018</strain>
    </source>
</reference>
<accession>A0AC60PKL5</accession>
<comment type="caution">
    <text evidence="1">The sequence shown here is derived from an EMBL/GenBank/DDBJ whole genome shotgun (WGS) entry which is preliminary data.</text>
</comment>
<protein>
    <submittedName>
        <fullName evidence="1">Uncharacterized protein</fullName>
    </submittedName>
</protein>
<proteinExistence type="predicted"/>
<evidence type="ECO:0000313" key="1">
    <source>
        <dbReference type="EMBL" id="KAG0421455.1"/>
    </source>
</evidence>